<reference evidence="3" key="1">
    <citation type="submission" date="2023-07" db="EMBL/GenBank/DDBJ databases">
        <authorList>
            <consortium name="AG Swart"/>
            <person name="Singh M."/>
            <person name="Singh A."/>
            <person name="Seah K."/>
            <person name="Emmerich C."/>
        </authorList>
    </citation>
    <scope>NUCLEOTIDE SEQUENCE</scope>
    <source>
        <strain evidence="3">DP1</strain>
    </source>
</reference>
<feature type="domain" description="FCP1 homology" evidence="2">
    <location>
        <begin position="698"/>
        <end position="840"/>
    </location>
</feature>
<dbReference type="FunFam" id="3.40.50.1000:FF:000184">
    <property type="entry name" value="Uncharacterized protein"/>
    <property type="match status" value="1"/>
</dbReference>
<organism evidence="3 4">
    <name type="scientific">Euplotes crassus</name>
    <dbReference type="NCBI Taxonomy" id="5936"/>
    <lineage>
        <taxon>Eukaryota</taxon>
        <taxon>Sar</taxon>
        <taxon>Alveolata</taxon>
        <taxon>Ciliophora</taxon>
        <taxon>Intramacronucleata</taxon>
        <taxon>Spirotrichea</taxon>
        <taxon>Hypotrichia</taxon>
        <taxon>Euplotida</taxon>
        <taxon>Euplotidae</taxon>
        <taxon>Moneuplotes</taxon>
    </lineage>
</organism>
<dbReference type="Gene3D" id="3.40.50.1000">
    <property type="entry name" value="HAD superfamily/HAD-like"/>
    <property type="match status" value="1"/>
</dbReference>
<dbReference type="Proteomes" id="UP001295684">
    <property type="component" value="Unassembled WGS sequence"/>
</dbReference>
<accession>A0AAD2D7V0</accession>
<dbReference type="InterPro" id="IPR023214">
    <property type="entry name" value="HAD_sf"/>
</dbReference>
<evidence type="ECO:0000313" key="4">
    <source>
        <dbReference type="Proteomes" id="UP001295684"/>
    </source>
</evidence>
<evidence type="ECO:0000313" key="3">
    <source>
        <dbReference type="EMBL" id="CAI2384157.1"/>
    </source>
</evidence>
<dbReference type="Pfam" id="PF03031">
    <property type="entry name" value="NIF"/>
    <property type="match status" value="1"/>
</dbReference>
<feature type="region of interest" description="Disordered" evidence="1">
    <location>
        <begin position="118"/>
        <end position="161"/>
    </location>
</feature>
<dbReference type="InterPro" id="IPR050365">
    <property type="entry name" value="TIM50"/>
</dbReference>
<gene>
    <name evidence="3" type="ORF">ECRASSUSDP1_LOCUS25678</name>
</gene>
<protein>
    <recommendedName>
        <fullName evidence="2">FCP1 homology domain-containing protein</fullName>
    </recommendedName>
</protein>
<feature type="region of interest" description="Disordered" evidence="1">
    <location>
        <begin position="1"/>
        <end position="21"/>
    </location>
</feature>
<evidence type="ECO:0000256" key="1">
    <source>
        <dbReference type="SAM" id="MobiDB-lite"/>
    </source>
</evidence>
<dbReference type="SUPFAM" id="SSF56784">
    <property type="entry name" value="HAD-like"/>
    <property type="match status" value="1"/>
</dbReference>
<dbReference type="SMART" id="SM00577">
    <property type="entry name" value="CPDc"/>
    <property type="match status" value="1"/>
</dbReference>
<dbReference type="PANTHER" id="PTHR12210">
    <property type="entry name" value="DULLARD PROTEIN PHOSPHATASE"/>
    <property type="match status" value="1"/>
</dbReference>
<comment type="caution">
    <text evidence="3">The sequence shown here is derived from an EMBL/GenBank/DDBJ whole genome shotgun (WGS) entry which is preliminary data.</text>
</comment>
<dbReference type="InterPro" id="IPR004274">
    <property type="entry name" value="FCP1_dom"/>
</dbReference>
<dbReference type="InterPro" id="IPR036412">
    <property type="entry name" value="HAD-like_sf"/>
</dbReference>
<dbReference type="CDD" id="cd07521">
    <property type="entry name" value="HAD_FCP1-like"/>
    <property type="match status" value="1"/>
</dbReference>
<dbReference type="PROSITE" id="PS50969">
    <property type="entry name" value="FCP1"/>
    <property type="match status" value="1"/>
</dbReference>
<keyword evidence="4" id="KW-1185">Reference proteome</keyword>
<name>A0AAD2D7V0_EUPCR</name>
<sequence length="872" mass="101695">MDRSRAKKTSKPQYYTKGAGSRRYDNYYKHKERYGVEDKENMQFYEEEVRQSNFYYQKNNCADSKHVRAHARCLEEPKKEPKHHQEKQYDHYKAQKKVYSQDFNRGASPVLMCNASKPTKKMPSYKPLPKLAAHSPSERMGPTHTRPYSTQDESPPLSCPSRAYEKKRVDYHSRNKEPLETKNEAHKKAMHTYQPMYDIPAKKLEKKKENPPPKPKRFEYMESLEYRYAPEDLDRSDSSITSVFIAPSKAAKQNMDRLVKIKEKILKPMGDHSHDVDFSSMTHYSRSMTNGDGHFKDSIATLSIDQDEDDLEDFNNASKNISREANFNSTNKMANNYSNKSLNSYNTKSRERFEYYQSNEEVYDPKVMDSVSTTRPGMNNIAISEHLQKAIEERKNDLNDYQNYVNKEIKAHQEEPDPNKNMINLENIIIIEKKISEISEGINTMVEINLLCEDWWEVTQEETMLMNLGEVFKEPKYKQILKQATLCECVTVSIVYVISLHLETPPSIILTLLKNMLFYVHQNFFVFVKLILSRLPQESRDNVWAHSLQMLVENKGFKRKKKPELFALLNHNISQLVAITQKICEGRLTLQQLAKEKDMSDSQMMESDQFSINFFFSPLAQTFLILSEEIVMKCDLFTVESAREDLINTLEGFNSAMVLKREQGDIHDMYKIGGTAFGDNEELQVVDPPYLPPLTEKQQAKTYTLVLDLDETLAHYFEVGEEGRFLIRPGCQKFLKNMSKYFEIVIFTAAIQDYADWAIDQFDPEGCVQYRLYRQHALRCGSVYIKDLSRLGRDLRRMIIVDNVPENFQLQQDNGIFITSWFDDVTDTALTELGTILMDIGSRKVKDLREELRRFRDMNSTPTSEMGNYEDN</sequence>
<dbReference type="EMBL" id="CAMPGE010026469">
    <property type="protein sequence ID" value="CAI2384157.1"/>
    <property type="molecule type" value="Genomic_DNA"/>
</dbReference>
<dbReference type="AlphaFoldDB" id="A0AAD2D7V0"/>
<evidence type="ECO:0000259" key="2">
    <source>
        <dbReference type="PROSITE" id="PS50969"/>
    </source>
</evidence>
<proteinExistence type="predicted"/>
<feature type="compositionally biased region" description="Basic residues" evidence="1">
    <location>
        <begin position="1"/>
        <end position="10"/>
    </location>
</feature>